<proteinExistence type="predicted"/>
<reference evidence="2" key="1">
    <citation type="journal article" date="2010" name="Science">
        <title>Signatures of adaptation to obligate biotrophy in the Hyaloperonospora arabidopsidis genome.</title>
        <authorList>
            <person name="Baxter L."/>
            <person name="Tripathy S."/>
            <person name="Ishaque N."/>
            <person name="Boot N."/>
            <person name="Cabral A."/>
            <person name="Kemen E."/>
            <person name="Thines M."/>
            <person name="Ah-Fong A."/>
            <person name="Anderson R."/>
            <person name="Badejoko W."/>
            <person name="Bittner-Eddy P."/>
            <person name="Boore J.L."/>
            <person name="Chibucos M.C."/>
            <person name="Coates M."/>
            <person name="Dehal P."/>
            <person name="Delehaunty K."/>
            <person name="Dong S."/>
            <person name="Downton P."/>
            <person name="Dumas B."/>
            <person name="Fabro G."/>
            <person name="Fronick C."/>
            <person name="Fuerstenberg S.I."/>
            <person name="Fulton L."/>
            <person name="Gaulin E."/>
            <person name="Govers F."/>
            <person name="Hughes L."/>
            <person name="Humphray S."/>
            <person name="Jiang R.H."/>
            <person name="Judelson H."/>
            <person name="Kamoun S."/>
            <person name="Kyung K."/>
            <person name="Meijer H."/>
            <person name="Minx P."/>
            <person name="Morris P."/>
            <person name="Nelson J."/>
            <person name="Phuntumart V."/>
            <person name="Qutob D."/>
            <person name="Rehmany A."/>
            <person name="Rougon-Cardoso A."/>
            <person name="Ryden P."/>
            <person name="Torto-Alalibo T."/>
            <person name="Studholme D."/>
            <person name="Wang Y."/>
            <person name="Win J."/>
            <person name="Wood J."/>
            <person name="Clifton S.W."/>
            <person name="Rogers J."/>
            <person name="Van den Ackerveken G."/>
            <person name="Jones J.D."/>
            <person name="McDowell J.M."/>
            <person name="Beynon J."/>
            <person name="Tyler B.M."/>
        </authorList>
    </citation>
    <scope>NUCLEOTIDE SEQUENCE [LARGE SCALE GENOMIC DNA]</scope>
    <source>
        <strain evidence="2">Emoy2</strain>
    </source>
</reference>
<reference evidence="1" key="2">
    <citation type="submission" date="2015-06" db="UniProtKB">
        <authorList>
            <consortium name="EnsemblProtists"/>
        </authorList>
    </citation>
    <scope>IDENTIFICATION</scope>
    <source>
        <strain evidence="1">Emoy2</strain>
    </source>
</reference>
<accession>M4C461</accession>
<keyword evidence="2" id="KW-1185">Reference proteome</keyword>
<name>M4C461_HYAAE</name>
<organism evidence="1 2">
    <name type="scientific">Hyaloperonospora arabidopsidis (strain Emoy2)</name>
    <name type="common">Downy mildew agent</name>
    <name type="synonym">Peronospora arabidopsidis</name>
    <dbReference type="NCBI Taxonomy" id="559515"/>
    <lineage>
        <taxon>Eukaryota</taxon>
        <taxon>Sar</taxon>
        <taxon>Stramenopiles</taxon>
        <taxon>Oomycota</taxon>
        <taxon>Peronosporomycetes</taxon>
        <taxon>Peronosporales</taxon>
        <taxon>Peronosporaceae</taxon>
        <taxon>Hyaloperonospora</taxon>
    </lineage>
</organism>
<dbReference type="AlphaFoldDB" id="M4C461"/>
<evidence type="ECO:0000313" key="2">
    <source>
        <dbReference type="Proteomes" id="UP000011713"/>
    </source>
</evidence>
<sequence>MPTPVIADRVSVSKYTEKWMLQNSLQFCTRICRWTQSYSKSRCSWRFKRRR</sequence>
<dbReference type="VEuPathDB" id="FungiDB:HpaG813879"/>
<evidence type="ECO:0000313" key="1">
    <source>
        <dbReference type="EnsemblProtists" id="HpaP813879"/>
    </source>
</evidence>
<protein>
    <submittedName>
        <fullName evidence="1">Uncharacterized protein</fullName>
    </submittedName>
</protein>
<dbReference type="InParanoid" id="M4C461"/>
<dbReference type="EMBL" id="JH598201">
    <property type="status" value="NOT_ANNOTATED_CDS"/>
    <property type="molecule type" value="Genomic_DNA"/>
</dbReference>
<dbReference type="Proteomes" id="UP000011713">
    <property type="component" value="Unassembled WGS sequence"/>
</dbReference>
<dbReference type="EnsemblProtists" id="HpaT813879">
    <property type="protein sequence ID" value="HpaP813879"/>
    <property type="gene ID" value="HpaG813879"/>
</dbReference>
<dbReference type="HOGENOM" id="CLU_3110482_0_0_1"/>